<evidence type="ECO:0000313" key="3">
    <source>
        <dbReference type="Proteomes" id="UP000183053"/>
    </source>
</evidence>
<proteinExistence type="predicted"/>
<sequence length="238" mass="24473">MRTVRNTLAIGAAVVALVAPAAIAQADPAGAPTTPVDELLLADGEFPAGYEVMPLSVAERLEMIAPLNQFAKNMKVTPAECAPKVTPALSQKASDLPMVSAFSDRTATGLVEVISPRPVGTNADMLRNCSDVTVELAPNEQVPATAHITIKVTRTSVPGVPAGAMVIATQGTGTVTVSGKDGKPGKERKVNVNQIEGVSQVRGLTVVVTASGSQGGRLDRAAFAQTLTKAVDKVRAAQ</sequence>
<organism evidence="2 3">
    <name type="scientific">Tsukamurella pulmonis</name>
    <dbReference type="NCBI Taxonomy" id="47312"/>
    <lineage>
        <taxon>Bacteria</taxon>
        <taxon>Bacillati</taxon>
        <taxon>Actinomycetota</taxon>
        <taxon>Actinomycetes</taxon>
        <taxon>Mycobacteriales</taxon>
        <taxon>Tsukamurellaceae</taxon>
        <taxon>Tsukamurella</taxon>
    </lineage>
</organism>
<feature type="chain" id="PRO_5010190576" description="DUF5642 domain-containing protein" evidence="1">
    <location>
        <begin position="27"/>
        <end position="238"/>
    </location>
</feature>
<dbReference type="EMBL" id="FNLF01000002">
    <property type="protein sequence ID" value="SDQ59351.1"/>
    <property type="molecule type" value="Genomic_DNA"/>
</dbReference>
<gene>
    <name evidence="2" type="ORF">SAMN04489765_1027</name>
</gene>
<dbReference type="OrthoDB" id="4773159at2"/>
<dbReference type="Proteomes" id="UP000183053">
    <property type="component" value="Unassembled WGS sequence"/>
</dbReference>
<reference evidence="3" key="1">
    <citation type="submission" date="2016-10" db="EMBL/GenBank/DDBJ databases">
        <authorList>
            <person name="Varghese N."/>
            <person name="Submissions S."/>
        </authorList>
    </citation>
    <scope>NUCLEOTIDE SEQUENCE [LARGE SCALE GENOMIC DNA]</scope>
    <source>
        <strain evidence="3">DSM 44142</strain>
    </source>
</reference>
<evidence type="ECO:0008006" key="4">
    <source>
        <dbReference type="Google" id="ProtNLM"/>
    </source>
</evidence>
<keyword evidence="1" id="KW-0732">Signal</keyword>
<evidence type="ECO:0000313" key="2">
    <source>
        <dbReference type="EMBL" id="SDQ59351.1"/>
    </source>
</evidence>
<dbReference type="AlphaFoldDB" id="A0A1H1C585"/>
<name>A0A1H1C585_9ACTN</name>
<dbReference type="STRING" id="47312.SAMN04489765_1027"/>
<evidence type="ECO:0000256" key="1">
    <source>
        <dbReference type="SAM" id="SignalP"/>
    </source>
</evidence>
<protein>
    <recommendedName>
        <fullName evidence="4">DUF5642 domain-containing protein</fullName>
    </recommendedName>
</protein>
<feature type="signal peptide" evidence="1">
    <location>
        <begin position="1"/>
        <end position="26"/>
    </location>
</feature>
<accession>A0A1H1C585</accession>
<keyword evidence="3" id="KW-1185">Reference proteome</keyword>
<dbReference type="RefSeq" id="WP_068566903.1">
    <property type="nucleotide sequence ID" value="NZ_FNLF01000002.1"/>
</dbReference>